<evidence type="ECO:0008006" key="3">
    <source>
        <dbReference type="Google" id="ProtNLM"/>
    </source>
</evidence>
<name>A0A4C1TRU6_EUMVA</name>
<comment type="caution">
    <text evidence="1">The sequence shown here is derived from an EMBL/GenBank/DDBJ whole genome shotgun (WGS) entry which is preliminary data.</text>
</comment>
<gene>
    <name evidence="1" type="ORF">EVAR_13341_1</name>
</gene>
<dbReference type="SUPFAM" id="SSF56219">
    <property type="entry name" value="DNase I-like"/>
    <property type="match status" value="1"/>
</dbReference>
<organism evidence="1 2">
    <name type="scientific">Eumeta variegata</name>
    <name type="common">Bagworm moth</name>
    <name type="synonym">Eumeta japonica</name>
    <dbReference type="NCBI Taxonomy" id="151549"/>
    <lineage>
        <taxon>Eukaryota</taxon>
        <taxon>Metazoa</taxon>
        <taxon>Ecdysozoa</taxon>
        <taxon>Arthropoda</taxon>
        <taxon>Hexapoda</taxon>
        <taxon>Insecta</taxon>
        <taxon>Pterygota</taxon>
        <taxon>Neoptera</taxon>
        <taxon>Endopterygota</taxon>
        <taxon>Lepidoptera</taxon>
        <taxon>Glossata</taxon>
        <taxon>Ditrysia</taxon>
        <taxon>Tineoidea</taxon>
        <taxon>Psychidae</taxon>
        <taxon>Oiketicinae</taxon>
        <taxon>Eumeta</taxon>
    </lineage>
</organism>
<dbReference type="Proteomes" id="UP000299102">
    <property type="component" value="Unassembled WGS sequence"/>
</dbReference>
<proteinExistence type="predicted"/>
<evidence type="ECO:0000313" key="2">
    <source>
        <dbReference type="Proteomes" id="UP000299102"/>
    </source>
</evidence>
<reference evidence="1 2" key="1">
    <citation type="journal article" date="2019" name="Commun. Biol.">
        <title>The bagworm genome reveals a unique fibroin gene that provides high tensile strength.</title>
        <authorList>
            <person name="Kono N."/>
            <person name="Nakamura H."/>
            <person name="Ohtoshi R."/>
            <person name="Tomita M."/>
            <person name="Numata K."/>
            <person name="Arakawa K."/>
        </authorList>
    </citation>
    <scope>NUCLEOTIDE SEQUENCE [LARGE SCALE GENOMIC DNA]</scope>
</reference>
<dbReference type="OrthoDB" id="410155at2759"/>
<sequence length="164" mass="18092">MEATGCRLTMTVHSVLIIISVYLSSPKRLLRRDLRALLALGDAVILSGQEIIAPSTATYLLDDVRNRPSTLDIALTKRVALNLNRIETLHDLSSDHRPVILKMGPPDSGRPIPTLEITDWKRASTTLEKIDTLLLNSMLDDISTTDEIDSAIDALTSHVKTVVR</sequence>
<keyword evidence="2" id="KW-1185">Reference proteome</keyword>
<accession>A0A4C1TRU6</accession>
<protein>
    <recommendedName>
        <fullName evidence="3">RNA-directed DNA polymerase from mobile element jockey</fullName>
    </recommendedName>
</protein>
<evidence type="ECO:0000313" key="1">
    <source>
        <dbReference type="EMBL" id="GBP16720.1"/>
    </source>
</evidence>
<dbReference type="EMBL" id="BGZK01000081">
    <property type="protein sequence ID" value="GBP16720.1"/>
    <property type="molecule type" value="Genomic_DNA"/>
</dbReference>
<dbReference type="AlphaFoldDB" id="A0A4C1TRU6"/>
<dbReference type="InterPro" id="IPR036691">
    <property type="entry name" value="Endo/exonu/phosph_ase_sf"/>
</dbReference>